<proteinExistence type="predicted"/>
<evidence type="ECO:0000313" key="3">
    <source>
        <dbReference type="Proteomes" id="UP000054717"/>
    </source>
</evidence>
<feature type="transmembrane region" description="Helical" evidence="1">
    <location>
        <begin position="72"/>
        <end position="90"/>
    </location>
</feature>
<evidence type="ECO:0000313" key="2">
    <source>
        <dbReference type="EMBL" id="SAL25525.1"/>
    </source>
</evidence>
<dbReference type="EMBL" id="FCNZ02000004">
    <property type="protein sequence ID" value="SAL25525.1"/>
    <property type="molecule type" value="Genomic_DNA"/>
</dbReference>
<keyword evidence="1" id="KW-1133">Transmembrane helix</keyword>
<dbReference type="Proteomes" id="UP000054717">
    <property type="component" value="Unassembled WGS sequence"/>
</dbReference>
<organism evidence="2 3">
    <name type="scientific">Caballeronia telluris</name>
    <dbReference type="NCBI Taxonomy" id="326475"/>
    <lineage>
        <taxon>Bacteria</taxon>
        <taxon>Pseudomonadati</taxon>
        <taxon>Pseudomonadota</taxon>
        <taxon>Betaproteobacteria</taxon>
        <taxon>Burkholderiales</taxon>
        <taxon>Burkholderiaceae</taxon>
        <taxon>Caballeronia</taxon>
    </lineage>
</organism>
<accession>A0A158G0C5</accession>
<gene>
    <name evidence="2" type="ORF">AWB66_01465</name>
</gene>
<evidence type="ECO:0000256" key="1">
    <source>
        <dbReference type="SAM" id="Phobius"/>
    </source>
</evidence>
<dbReference type="RefSeq" id="WP_087629611.1">
    <property type="nucleotide sequence ID" value="NZ_FCNZ02000004.1"/>
</dbReference>
<sequence>MIDQRFAEFQAQIDRRFNGVHESIEVNTVLTQQADDRSRRIEDNTRALIEIFDRAGRSATFFARTARFVRSAAIWLGPFITVGGVIWAIAHGKWPTLD</sequence>
<reference evidence="2" key="1">
    <citation type="submission" date="2016-01" db="EMBL/GenBank/DDBJ databases">
        <authorList>
            <person name="Peeters Charlotte."/>
        </authorList>
    </citation>
    <scope>NUCLEOTIDE SEQUENCE</scope>
    <source>
        <strain evidence="2">LMG 22936</strain>
    </source>
</reference>
<name>A0A158G0C5_9BURK</name>
<dbReference type="STRING" id="326475.AWB66_01465"/>
<dbReference type="AlphaFoldDB" id="A0A158G0C5"/>
<keyword evidence="1" id="KW-0812">Transmembrane</keyword>
<protein>
    <submittedName>
        <fullName evidence="2">Uncharacterized protein</fullName>
    </submittedName>
</protein>
<keyword evidence="3" id="KW-1185">Reference proteome</keyword>
<keyword evidence="1" id="KW-0472">Membrane</keyword>
<comment type="caution">
    <text evidence="2">The sequence shown here is derived from an EMBL/GenBank/DDBJ whole genome shotgun (WGS) entry which is preliminary data.</text>
</comment>